<dbReference type="AlphaFoldDB" id="A0A183PBD9"/>
<dbReference type="EMBL" id="UZAL01031682">
    <property type="protein sequence ID" value="VDP58889.1"/>
    <property type="molecule type" value="Genomic_DNA"/>
</dbReference>
<protein>
    <submittedName>
        <fullName evidence="2">Uncharacterized protein</fullName>
    </submittedName>
</protein>
<keyword evidence="3" id="KW-1185">Reference proteome</keyword>
<organism evidence="2 3">
    <name type="scientific">Schistosoma mattheei</name>
    <dbReference type="NCBI Taxonomy" id="31246"/>
    <lineage>
        <taxon>Eukaryota</taxon>
        <taxon>Metazoa</taxon>
        <taxon>Spiralia</taxon>
        <taxon>Lophotrochozoa</taxon>
        <taxon>Platyhelminthes</taxon>
        <taxon>Trematoda</taxon>
        <taxon>Digenea</taxon>
        <taxon>Strigeidida</taxon>
        <taxon>Schistosomatoidea</taxon>
        <taxon>Schistosomatidae</taxon>
        <taxon>Schistosoma</taxon>
    </lineage>
</organism>
<feature type="region of interest" description="Disordered" evidence="1">
    <location>
        <begin position="59"/>
        <end position="110"/>
    </location>
</feature>
<feature type="compositionally biased region" description="Basic residues" evidence="1">
    <location>
        <begin position="62"/>
        <end position="71"/>
    </location>
</feature>
<accession>A0A183PBD9</accession>
<name>A0A183PBD9_9TREM</name>
<gene>
    <name evidence="2" type="ORF">SMTD_LOCUS11675</name>
</gene>
<evidence type="ECO:0000256" key="1">
    <source>
        <dbReference type="SAM" id="MobiDB-lite"/>
    </source>
</evidence>
<proteinExistence type="predicted"/>
<evidence type="ECO:0000313" key="2">
    <source>
        <dbReference type="EMBL" id="VDP58889.1"/>
    </source>
</evidence>
<dbReference type="Proteomes" id="UP000269396">
    <property type="component" value="Unassembled WGS sequence"/>
</dbReference>
<sequence length="110" mass="13067">MRRANILFSFERTVYHKVSLKVTCLKSDLFQQPKKRWKWIGYTLREAANCVARQALTWNPQGRRKRGRSKNTLRQEMETHEKNEQKLDRTRKEGPGQSGLENAGWQPMLH</sequence>
<feature type="compositionally biased region" description="Basic and acidic residues" evidence="1">
    <location>
        <begin position="73"/>
        <end position="94"/>
    </location>
</feature>
<reference evidence="2 3" key="1">
    <citation type="submission" date="2018-11" db="EMBL/GenBank/DDBJ databases">
        <authorList>
            <consortium name="Pathogen Informatics"/>
        </authorList>
    </citation>
    <scope>NUCLEOTIDE SEQUENCE [LARGE SCALE GENOMIC DNA]</scope>
    <source>
        <strain>Denwood</strain>
        <strain evidence="3">Zambia</strain>
    </source>
</reference>
<evidence type="ECO:0000313" key="3">
    <source>
        <dbReference type="Proteomes" id="UP000269396"/>
    </source>
</evidence>